<keyword evidence="1" id="KW-0808">Transferase</keyword>
<dbReference type="GO" id="GO:0003676">
    <property type="term" value="F:nucleic acid binding"/>
    <property type="evidence" value="ECO:0007669"/>
    <property type="project" value="UniProtKB-UniRule"/>
</dbReference>
<feature type="region of interest" description="Disordered" evidence="2">
    <location>
        <begin position="1"/>
        <end position="90"/>
    </location>
</feature>
<gene>
    <name evidence="4" type="ORF">TSOC_013143</name>
</gene>
<comment type="catalytic activity">
    <reaction evidence="1">
        <text>a 5'-end (N(7)-methyl 5'-triphosphoguanosine)-ribonucleoside in mRNA + S-adenosyl-L-methionine = a 5'-end (N(7)-methyl 5'-triphosphoguanosine)-(2'-O-methyl-ribonucleoside) in mRNA + S-adenosyl-L-homocysteine + H(+)</text>
        <dbReference type="Rhea" id="RHEA:67020"/>
        <dbReference type="Rhea" id="RHEA-COMP:17167"/>
        <dbReference type="Rhea" id="RHEA-COMP:17168"/>
        <dbReference type="ChEBI" id="CHEBI:15378"/>
        <dbReference type="ChEBI" id="CHEBI:57856"/>
        <dbReference type="ChEBI" id="CHEBI:59789"/>
        <dbReference type="ChEBI" id="CHEBI:156461"/>
        <dbReference type="ChEBI" id="CHEBI:167609"/>
        <dbReference type="EC" id="2.1.1.57"/>
    </reaction>
</comment>
<feature type="compositionally biased region" description="Low complexity" evidence="2">
    <location>
        <begin position="7"/>
        <end position="28"/>
    </location>
</feature>
<keyword evidence="5" id="KW-1185">Reference proteome</keyword>
<keyword evidence="1" id="KW-0489">Methyltransferase</keyword>
<keyword evidence="1" id="KW-0539">Nucleus</keyword>
<dbReference type="GO" id="GO:0004483">
    <property type="term" value="F:methyltransferase cap1 activity"/>
    <property type="evidence" value="ECO:0007669"/>
    <property type="project" value="UniProtKB-UniRule"/>
</dbReference>
<dbReference type="InterPro" id="IPR050851">
    <property type="entry name" value="mRNA_Cap_2O-Ribose_MeTrfase"/>
</dbReference>
<feature type="region of interest" description="Disordered" evidence="2">
    <location>
        <begin position="134"/>
        <end position="169"/>
    </location>
</feature>
<evidence type="ECO:0000256" key="2">
    <source>
        <dbReference type="SAM" id="MobiDB-lite"/>
    </source>
</evidence>
<feature type="compositionally biased region" description="Pro residues" evidence="2">
    <location>
        <begin position="29"/>
        <end position="42"/>
    </location>
</feature>
<dbReference type="GO" id="GO:0032259">
    <property type="term" value="P:methylation"/>
    <property type="evidence" value="ECO:0007669"/>
    <property type="project" value="UniProtKB-KW"/>
</dbReference>
<dbReference type="SUPFAM" id="SSF53335">
    <property type="entry name" value="S-adenosyl-L-methionine-dependent methyltransferases"/>
    <property type="match status" value="1"/>
</dbReference>
<evidence type="ECO:0000313" key="4">
    <source>
        <dbReference type="EMBL" id="PNH00994.1"/>
    </source>
</evidence>
<dbReference type="EMBL" id="PGGS01001062">
    <property type="protein sequence ID" value="PNH00994.1"/>
    <property type="molecule type" value="Genomic_DNA"/>
</dbReference>
<feature type="compositionally biased region" description="Low complexity" evidence="2">
    <location>
        <begin position="43"/>
        <end position="69"/>
    </location>
</feature>
<dbReference type="Pfam" id="PF01728">
    <property type="entry name" value="FtsJ"/>
    <property type="match status" value="1"/>
</dbReference>
<evidence type="ECO:0000313" key="5">
    <source>
        <dbReference type="Proteomes" id="UP000236333"/>
    </source>
</evidence>
<keyword evidence="1" id="KW-0949">S-adenosyl-L-methionine</keyword>
<keyword evidence="1" id="KW-0506">mRNA capping</keyword>
<keyword evidence="1" id="KW-0507">mRNA processing</keyword>
<accession>A0A2J7ZL55</accession>
<name>A0A2J7ZL55_9CHLO</name>
<proteinExistence type="predicted"/>
<organism evidence="4 5">
    <name type="scientific">Tetrabaena socialis</name>
    <dbReference type="NCBI Taxonomy" id="47790"/>
    <lineage>
        <taxon>Eukaryota</taxon>
        <taxon>Viridiplantae</taxon>
        <taxon>Chlorophyta</taxon>
        <taxon>core chlorophytes</taxon>
        <taxon>Chlorophyceae</taxon>
        <taxon>CS clade</taxon>
        <taxon>Chlamydomonadales</taxon>
        <taxon>Tetrabaenaceae</taxon>
        <taxon>Tetrabaena</taxon>
    </lineage>
</organism>
<reference evidence="4 5" key="1">
    <citation type="journal article" date="2017" name="Mol. Biol. Evol.">
        <title>The 4-celled Tetrabaena socialis nuclear genome reveals the essential components for genetic control of cell number at the origin of multicellularity in the volvocine lineage.</title>
        <authorList>
            <person name="Featherston J."/>
            <person name="Arakaki Y."/>
            <person name="Hanschen E.R."/>
            <person name="Ferris P.J."/>
            <person name="Michod R.E."/>
            <person name="Olson B.J.S.C."/>
            <person name="Nozaki H."/>
            <person name="Durand P.M."/>
        </authorList>
    </citation>
    <scope>NUCLEOTIDE SEQUENCE [LARGE SCALE GENOMIC DNA]</scope>
    <source>
        <strain evidence="4 5">NIES-571</strain>
    </source>
</reference>
<dbReference type="PANTHER" id="PTHR16121">
    <property type="entry name" value="CAP-SPECIFIC MRNA (NUCLEOSIDE-2'-O-)-METHYLTRANSFERASE 1-RELATED"/>
    <property type="match status" value="1"/>
</dbReference>
<dbReference type="GO" id="GO:0005634">
    <property type="term" value="C:nucleus"/>
    <property type="evidence" value="ECO:0007669"/>
    <property type="project" value="UniProtKB-SubCell"/>
</dbReference>
<comment type="subcellular location">
    <subcellularLocation>
        <location evidence="1">Nucleus</location>
    </subcellularLocation>
</comment>
<feature type="domain" description="Ribosomal RNA methyltransferase FtsJ" evidence="3">
    <location>
        <begin position="178"/>
        <end position="402"/>
    </location>
</feature>
<protein>
    <recommendedName>
        <fullName evidence="1">Cap-specific mRNA (nucleoside-2'-O-)-methyltransferase 1</fullName>
        <ecNumber evidence="1">2.1.1.57</ecNumber>
    </recommendedName>
    <alternativeName>
        <fullName evidence="1">Cap1 2'O-ribose methyltransferase 1</fullName>
    </alternativeName>
</protein>
<comment type="function">
    <text evidence="1">S-adenosyl-L-methionine-dependent methyltransferase that mediates RNA cap1 2'-O-ribose methylation to the 5'-cap structure of RNAs. Methylates the ribose of the first nucleotide of a m(7)GpppG-capped mRNA to produce m(7)GpppNmp (cap1).</text>
</comment>
<evidence type="ECO:0000259" key="3">
    <source>
        <dbReference type="Pfam" id="PF01728"/>
    </source>
</evidence>
<dbReference type="Gene3D" id="3.40.50.12760">
    <property type="match status" value="2"/>
</dbReference>
<dbReference type="InterPro" id="IPR029063">
    <property type="entry name" value="SAM-dependent_MTases_sf"/>
</dbReference>
<dbReference type="GO" id="GO:0005737">
    <property type="term" value="C:cytoplasm"/>
    <property type="evidence" value="ECO:0007669"/>
    <property type="project" value="TreeGrafter"/>
</dbReference>
<feature type="compositionally biased region" description="Basic and acidic residues" evidence="2">
    <location>
        <begin position="159"/>
        <end position="169"/>
    </location>
</feature>
<dbReference type="GO" id="GO:0006370">
    <property type="term" value="P:7-methylguanosine mRNA capping"/>
    <property type="evidence" value="ECO:0007669"/>
    <property type="project" value="UniProtKB-UniRule"/>
</dbReference>
<sequence>MNLEAVAASVSTSDPDTSAAAATPAEPHGAPPMPQAPPPGPKPGAADDPGAAGPGSEPGSEAAAAAAAAGAGGAAAAGPPSADLSTATRRSLSAWRRAESSTCAAPGMRAATCLAGGGERVASCGSPPAAAAFTKPPSARGGGGAGAGRTKAVQATRRKMAEGQEKRHEMRERMRYIMHEIDETNGRFISSRTEHEPFQFLDVCCCPGGFSTYALTAGPAPRKGIGLSLPPDLGGHLPAIPLETEQYLLHFVDVTTVAAGVRVGDMGLEAAGCPRAALRLDAALDEPPANRCQLVILDGSFLGGKDWIHKETSMPDKDNPAFNVYGSNAAAHKALLVAQLVVMANNLAPGGLLVLRLNMFPDVFTIGVLGALRLVFQGDVCSYKPRSCHVHVGSYYLVCTGFDPLQARRMQELEAEVALRQAHVLRPPPGSAAAALPPHARQRRLRVARGVLSERTAAAAAAAAAASGGGFGRGGGGFGGSGGGGGF</sequence>
<dbReference type="AlphaFoldDB" id="A0A2J7ZL55"/>
<dbReference type="GO" id="GO:0016556">
    <property type="term" value="P:mRNA modification"/>
    <property type="evidence" value="ECO:0007669"/>
    <property type="project" value="UniProtKB-UniRule"/>
</dbReference>
<dbReference type="Proteomes" id="UP000236333">
    <property type="component" value="Unassembled WGS sequence"/>
</dbReference>
<evidence type="ECO:0000256" key="1">
    <source>
        <dbReference type="RuleBase" id="RU368012"/>
    </source>
</evidence>
<dbReference type="InterPro" id="IPR002877">
    <property type="entry name" value="RNA_MeTrfase_FtsJ_dom"/>
</dbReference>
<dbReference type="PANTHER" id="PTHR16121:SF0">
    <property type="entry name" value="CAP-SPECIFIC MRNA (NUCLEOSIDE-2'-O-)-METHYLTRANSFERASE 1"/>
    <property type="match status" value="1"/>
</dbReference>
<comment type="caution">
    <text evidence="4">The sequence shown here is derived from an EMBL/GenBank/DDBJ whole genome shotgun (WGS) entry which is preliminary data.</text>
</comment>
<dbReference type="OrthoDB" id="534899at2759"/>
<dbReference type="EC" id="2.1.1.57" evidence="1"/>